<feature type="region of interest" description="Disordered" evidence="1">
    <location>
        <begin position="1272"/>
        <end position="1319"/>
    </location>
</feature>
<feature type="region of interest" description="Disordered" evidence="1">
    <location>
        <begin position="261"/>
        <end position="285"/>
    </location>
</feature>
<feature type="region of interest" description="Disordered" evidence="1">
    <location>
        <begin position="926"/>
        <end position="960"/>
    </location>
</feature>
<organism evidence="3 4">
    <name type="scientific">Heliocybe sulcata</name>
    <dbReference type="NCBI Taxonomy" id="5364"/>
    <lineage>
        <taxon>Eukaryota</taxon>
        <taxon>Fungi</taxon>
        <taxon>Dikarya</taxon>
        <taxon>Basidiomycota</taxon>
        <taxon>Agaricomycotina</taxon>
        <taxon>Agaricomycetes</taxon>
        <taxon>Gloeophyllales</taxon>
        <taxon>Gloeophyllaceae</taxon>
        <taxon>Heliocybe</taxon>
    </lineage>
</organism>
<feature type="compositionally biased region" description="Low complexity" evidence="1">
    <location>
        <begin position="1986"/>
        <end position="2009"/>
    </location>
</feature>
<evidence type="ECO:0000313" key="4">
    <source>
        <dbReference type="Proteomes" id="UP000305948"/>
    </source>
</evidence>
<feature type="compositionally biased region" description="Basic and acidic residues" evidence="1">
    <location>
        <begin position="830"/>
        <end position="846"/>
    </location>
</feature>
<feature type="region of interest" description="Disordered" evidence="1">
    <location>
        <begin position="808"/>
        <end position="911"/>
    </location>
</feature>
<feature type="compositionally biased region" description="Polar residues" evidence="1">
    <location>
        <begin position="1638"/>
        <end position="1658"/>
    </location>
</feature>
<feature type="compositionally biased region" description="Basic and acidic residues" evidence="1">
    <location>
        <begin position="2152"/>
        <end position="2171"/>
    </location>
</feature>
<feature type="compositionally biased region" description="Polar residues" evidence="1">
    <location>
        <begin position="514"/>
        <end position="529"/>
    </location>
</feature>
<feature type="compositionally biased region" description="Low complexity" evidence="1">
    <location>
        <begin position="930"/>
        <end position="944"/>
    </location>
</feature>
<dbReference type="SUPFAM" id="SSF47113">
    <property type="entry name" value="Histone-fold"/>
    <property type="match status" value="1"/>
</dbReference>
<feature type="compositionally biased region" description="Polar residues" evidence="1">
    <location>
        <begin position="1835"/>
        <end position="1846"/>
    </location>
</feature>
<dbReference type="OrthoDB" id="5382203at2759"/>
<feature type="compositionally biased region" description="Polar residues" evidence="1">
    <location>
        <begin position="1728"/>
        <end position="1742"/>
    </location>
</feature>
<feature type="domain" description="C2H2-type" evidence="2">
    <location>
        <begin position="1038"/>
        <end position="1060"/>
    </location>
</feature>
<dbReference type="InterPro" id="IPR009072">
    <property type="entry name" value="Histone-fold"/>
</dbReference>
<dbReference type="GO" id="GO:0046982">
    <property type="term" value="F:protein heterodimerization activity"/>
    <property type="evidence" value="ECO:0007669"/>
    <property type="project" value="InterPro"/>
</dbReference>
<feature type="compositionally biased region" description="Polar residues" evidence="1">
    <location>
        <begin position="546"/>
        <end position="565"/>
    </location>
</feature>
<feature type="compositionally biased region" description="Polar residues" evidence="1">
    <location>
        <begin position="398"/>
        <end position="416"/>
    </location>
</feature>
<feature type="region of interest" description="Disordered" evidence="1">
    <location>
        <begin position="115"/>
        <end position="156"/>
    </location>
</feature>
<feature type="compositionally biased region" description="Polar residues" evidence="1">
    <location>
        <begin position="1800"/>
        <end position="1827"/>
    </location>
</feature>
<feature type="compositionally biased region" description="Low complexity" evidence="1">
    <location>
        <begin position="143"/>
        <end position="154"/>
    </location>
</feature>
<feature type="compositionally biased region" description="Low complexity" evidence="1">
    <location>
        <begin position="751"/>
        <end position="762"/>
    </location>
</feature>
<feature type="region of interest" description="Disordered" evidence="1">
    <location>
        <begin position="1565"/>
        <end position="1625"/>
    </location>
</feature>
<feature type="compositionally biased region" description="Polar residues" evidence="1">
    <location>
        <begin position="1587"/>
        <end position="1615"/>
    </location>
</feature>
<feature type="region of interest" description="Disordered" evidence="1">
    <location>
        <begin position="700"/>
        <end position="720"/>
    </location>
</feature>
<feature type="compositionally biased region" description="Basic and acidic residues" evidence="1">
    <location>
        <begin position="1709"/>
        <end position="1727"/>
    </location>
</feature>
<feature type="region of interest" description="Disordered" evidence="1">
    <location>
        <begin position="2266"/>
        <end position="2289"/>
    </location>
</feature>
<name>A0A5C3MRA1_9AGAM</name>
<keyword evidence="4" id="KW-1185">Reference proteome</keyword>
<feature type="compositionally biased region" description="Low complexity" evidence="1">
    <location>
        <begin position="462"/>
        <end position="471"/>
    </location>
</feature>
<feature type="region of interest" description="Disordered" evidence="1">
    <location>
        <begin position="1946"/>
        <end position="2184"/>
    </location>
</feature>
<dbReference type="STRING" id="5364.A0A5C3MRA1"/>
<protein>
    <recommendedName>
        <fullName evidence="2">C2H2-type domain-containing protein</fullName>
    </recommendedName>
</protein>
<feature type="compositionally biased region" description="Low complexity" evidence="1">
    <location>
        <begin position="321"/>
        <end position="337"/>
    </location>
</feature>
<feature type="domain" description="C2H2-type" evidence="2">
    <location>
        <begin position="1069"/>
        <end position="1091"/>
    </location>
</feature>
<dbReference type="PROSITE" id="PS00028">
    <property type="entry name" value="ZINC_FINGER_C2H2_1"/>
    <property type="match status" value="3"/>
</dbReference>
<dbReference type="PANTHER" id="PTHR24216">
    <property type="entry name" value="PAXILLIN-RELATED"/>
    <property type="match status" value="1"/>
</dbReference>
<dbReference type="SMART" id="SM00355">
    <property type="entry name" value="ZnF_C2H2"/>
    <property type="match status" value="3"/>
</dbReference>
<evidence type="ECO:0000256" key="1">
    <source>
        <dbReference type="SAM" id="MobiDB-lite"/>
    </source>
</evidence>
<feature type="compositionally biased region" description="Polar residues" evidence="1">
    <location>
        <begin position="882"/>
        <end position="904"/>
    </location>
</feature>
<feature type="region of interest" description="Disordered" evidence="1">
    <location>
        <begin position="1696"/>
        <end position="1916"/>
    </location>
</feature>
<evidence type="ECO:0000313" key="3">
    <source>
        <dbReference type="EMBL" id="TFK46896.1"/>
    </source>
</evidence>
<dbReference type="Gene3D" id="1.10.20.10">
    <property type="entry name" value="Histone, subunit A"/>
    <property type="match status" value="1"/>
</dbReference>
<feature type="compositionally biased region" description="Polar residues" evidence="1">
    <location>
        <begin position="444"/>
        <end position="461"/>
    </location>
</feature>
<feature type="compositionally biased region" description="Polar residues" evidence="1">
    <location>
        <begin position="573"/>
        <end position="592"/>
    </location>
</feature>
<feature type="region of interest" description="Disordered" evidence="1">
    <location>
        <begin position="439"/>
        <end position="499"/>
    </location>
</feature>
<feature type="region of interest" description="Disordered" evidence="1">
    <location>
        <begin position="1638"/>
        <end position="1665"/>
    </location>
</feature>
<dbReference type="EMBL" id="ML213526">
    <property type="protein sequence ID" value="TFK46896.1"/>
    <property type="molecule type" value="Genomic_DNA"/>
</dbReference>
<feature type="compositionally biased region" description="Low complexity" evidence="1">
    <location>
        <begin position="358"/>
        <end position="374"/>
    </location>
</feature>
<dbReference type="PANTHER" id="PTHR24216:SF65">
    <property type="entry name" value="PAXILLIN-LIKE PROTEIN 1"/>
    <property type="match status" value="1"/>
</dbReference>
<feature type="region of interest" description="Disordered" evidence="1">
    <location>
        <begin position="390"/>
        <end position="426"/>
    </location>
</feature>
<feature type="compositionally biased region" description="Acidic residues" evidence="1">
    <location>
        <begin position="1880"/>
        <end position="1894"/>
    </location>
</feature>
<proteinExistence type="predicted"/>
<feature type="region of interest" description="Disordered" evidence="1">
    <location>
        <begin position="732"/>
        <end position="781"/>
    </location>
</feature>
<dbReference type="Proteomes" id="UP000305948">
    <property type="component" value="Unassembled WGS sequence"/>
</dbReference>
<feature type="compositionally biased region" description="Polar residues" evidence="1">
    <location>
        <begin position="124"/>
        <end position="142"/>
    </location>
</feature>
<feature type="compositionally biased region" description="Polar residues" evidence="1">
    <location>
        <begin position="302"/>
        <end position="319"/>
    </location>
</feature>
<feature type="region of interest" description="Disordered" evidence="1">
    <location>
        <begin position="514"/>
        <end position="592"/>
    </location>
</feature>
<feature type="domain" description="C2H2-type" evidence="2">
    <location>
        <begin position="1098"/>
        <end position="1121"/>
    </location>
</feature>
<feature type="region of interest" description="Disordered" evidence="1">
    <location>
        <begin position="302"/>
        <end position="374"/>
    </location>
</feature>
<dbReference type="InterPro" id="IPR013087">
    <property type="entry name" value="Znf_C2H2_type"/>
</dbReference>
<sequence>MEHNDPSRQLISRTIVNPSQYEANAAKINQLKQLVAQMEQRNETGYVRYQLEEKIRAGQQAQDMLAQLAEIDSSVQQPADIVNASTSMSAANTGYSDLDLTYPMDAPEYATVPTTASIEEVKSPAQNTRSYSKRSSNGSAHQYSYPSASSGASSTYRGLATNGDSSAYYYPHVQPNTVYQNQAHTARRMANVHGNSATQMNPTSQYYRTAAMTSNAYPAYYAGQNVAQNWNNTESYHQSHQQGPGPHISSAELWAQFAQLQQEARNAQRHQNAASTSSGILNGSTGGSSSLDGALGNRFSSSANLARSGSPATVTSIAHNTRPAQTSRTATPTTSAPALPPSVPERPGSRPRSRPESRPGSASAGNAPAPVAARVSKSDLAKTLMSEYRHGHAESVGKQAQSTSTSINPSQQSASAMTAPKASAVPAAPNATLATFPATTTTTHQSQAGSRTTASVAANDSTSTPTITTLTGASPASAQENLPRVRPNPTANAVPSTILKGTGMPSAGYLIPTTMSQSATAPPGVSSSMRDNHAVAPPGHQHRPGTAQSHPGPTQSFNSQASVISASPAPLPVTQSHPAQPSAPATSTSQVSAPLAVDAQTAGAQQSQADGASQLPQSKSAIYYSYPGLPYQQYRYMPYHQNLADTVAQNRQGYSQLAAANVSQTRLDSAAFVTQALQQSSHHRSWRAYDATTGRLKANDVVHTRPPSPRTPAKAEKKTLARDILRSLGRPLGRSLIRPAESGGVSEDNVSATSAGPSSAAGKDGEEGSDSEPEAPAASLQEIEDAQETIAASSTEYVGKAAEPFLDLQQESSLPKRKKDGVADTISGEEVSRKRQRLDEVIDNREVSQPPIAVLPNTSPDESEAAESRERVIVVTPRATANPKSHSKAQSTAGQSADPSQGSDKASLGKPVSQRLAVFSRSDNVPLFLPSPSSSPSATPSGRGTSEHMQISTSSRKRKRGRPRVFFDYVLVPPLPPSSMQHWKKKPVTGSDSVVLEDDRTTRSGRETPAATLPVLRDEALEESAFIEACSRLSVRRCHWESCDAVLNSVDNLLRHLFLHQDNSGDYVCRWNECTDILSSSVEFDKHLEDHAADPLPCAYLGCYSEFRTRSELLQHNLLKHRNSTLKPQPDPFAPQSHTLESITDHEMSLQLPSPLYTSYLSVSPYPISSARHAQIGPWVLRRIFGPVNLQHAQYNAAAPLRASRRLANAEPDPKSTLARIQYSRHDEYDFAKASTLDPPDFCDDLPSHEVTKLVSEGLVFWDSNSTTDVEIKQEDDRALAYPEPASPSRWPTENASHAHQRPDDPVDGGASSASSDELRLRDNDFAEPVVSPSAMSLTAGCHAGHSGPVYISSHSAEVILSEIRPIKLKVDALSSINVFLDELLWNVLSASRSLTTEKLKAGLTKVLPTPLGKEALLEAEVELRAYWERTSASTPSSPKRPGDDEKTFNLDLAFELLRLKCQAYSTLNDADEDPEAESRLYDRLLASGQVLVPPKPALLSPAALYLTAILESICEHVLANVGRVAARDSSRSTATVHDLHIALCEDDAIYGLFKTMRVFEQIETMSRPRRSKSFSRSSDKLGSPLTAGSPSQDPQSRMRLSSESASTAHANGNPGNIAAASASRPSFEKSRALKIFTSHNRSSSDQNRAVNEQAESQSGHKKMDSIHTLSKQALVASGDRTATPEIEDEDFDELMRSGATMKVSLTPDRLRTMEVLNKERNRRENAAKSSKPTSQDATQAAVNDPEESSSLNPKRSHGSRKPTLRHVDSIIEDDEENHGLGPSPKPPRSNGYAQPQPMPSRTSPNQNFRLRSISTSNTLNKPSMQGLNRKASLNAMSSAPMQSVSAPFKKERPMPKQLDLSNGGPPRTRKVGRRRESLDLDDIMNGSDEEGEVDTFSAAPKTPKTPKSAHPAVTSRTRELIDFLSEGPPDMPPLPKTASVVSFETTKSVGKPSGLRRMISKLSKVGSTEHLNGHSGGRINDDGMASLSRRLPAASATSTSLAAPSLSSKRSYQNVVVGTRPPRYGQGPASPPPSSPSLGSSEGVTPPSSYSRRTAPSRDPSDLTMTSMASSIAHIRADNFETTKPVSIDQSSIPSRGQLSLNTVDYSEEDSTNTRSPSRTLPTPPPSHIRDTVTPDAQVKDSPPVAQLKATSERPRSKKGRADQTLKEDQSANSPPSDEEVKDLRRLLSKATSADECRLLIDMLLLKCGFKLDEEPAPAAYPSPSPSIDTPIASHDSDLEQSLVELLLSGSAADTAIAAVTEIDAASGSEPRSAPHTINSPVPMKVVT</sequence>
<evidence type="ECO:0000259" key="2">
    <source>
        <dbReference type="PROSITE" id="PS00028"/>
    </source>
</evidence>
<accession>A0A5C3MRA1</accession>
<feature type="compositionally biased region" description="Polar residues" evidence="1">
    <location>
        <begin position="2083"/>
        <end position="2106"/>
    </location>
</feature>
<gene>
    <name evidence="3" type="ORF">OE88DRAFT_1738950</name>
</gene>
<feature type="compositionally biased region" description="Basic residues" evidence="1">
    <location>
        <begin position="1755"/>
        <end position="1765"/>
    </location>
</feature>
<reference evidence="3 4" key="1">
    <citation type="journal article" date="2019" name="Nat. Ecol. Evol.">
        <title>Megaphylogeny resolves global patterns of mushroom evolution.</title>
        <authorList>
            <person name="Varga T."/>
            <person name="Krizsan K."/>
            <person name="Foldi C."/>
            <person name="Dima B."/>
            <person name="Sanchez-Garcia M."/>
            <person name="Sanchez-Ramirez S."/>
            <person name="Szollosi G.J."/>
            <person name="Szarkandi J.G."/>
            <person name="Papp V."/>
            <person name="Albert L."/>
            <person name="Andreopoulos W."/>
            <person name="Angelini C."/>
            <person name="Antonin V."/>
            <person name="Barry K.W."/>
            <person name="Bougher N.L."/>
            <person name="Buchanan P."/>
            <person name="Buyck B."/>
            <person name="Bense V."/>
            <person name="Catcheside P."/>
            <person name="Chovatia M."/>
            <person name="Cooper J."/>
            <person name="Damon W."/>
            <person name="Desjardin D."/>
            <person name="Finy P."/>
            <person name="Geml J."/>
            <person name="Haridas S."/>
            <person name="Hughes K."/>
            <person name="Justo A."/>
            <person name="Karasinski D."/>
            <person name="Kautmanova I."/>
            <person name="Kiss B."/>
            <person name="Kocsube S."/>
            <person name="Kotiranta H."/>
            <person name="LaButti K.M."/>
            <person name="Lechner B.E."/>
            <person name="Liimatainen K."/>
            <person name="Lipzen A."/>
            <person name="Lukacs Z."/>
            <person name="Mihaltcheva S."/>
            <person name="Morgado L.N."/>
            <person name="Niskanen T."/>
            <person name="Noordeloos M.E."/>
            <person name="Ohm R.A."/>
            <person name="Ortiz-Santana B."/>
            <person name="Ovrebo C."/>
            <person name="Racz N."/>
            <person name="Riley R."/>
            <person name="Savchenko A."/>
            <person name="Shiryaev A."/>
            <person name="Soop K."/>
            <person name="Spirin V."/>
            <person name="Szebenyi C."/>
            <person name="Tomsovsky M."/>
            <person name="Tulloss R.E."/>
            <person name="Uehling J."/>
            <person name="Grigoriev I.V."/>
            <person name="Vagvolgyi C."/>
            <person name="Papp T."/>
            <person name="Martin F.M."/>
            <person name="Miettinen O."/>
            <person name="Hibbett D.S."/>
            <person name="Nagy L.G."/>
        </authorList>
    </citation>
    <scope>NUCLEOTIDE SEQUENCE [LARGE SCALE GENOMIC DNA]</scope>
    <source>
        <strain evidence="3 4">OMC1185</strain>
    </source>
</reference>
<dbReference type="Gene3D" id="3.30.160.60">
    <property type="entry name" value="Classic Zinc Finger"/>
    <property type="match status" value="1"/>
</dbReference>